<proteinExistence type="predicted"/>
<protein>
    <recommendedName>
        <fullName evidence="5">Amidohydrolase-related domain-containing protein</fullName>
    </recommendedName>
</protein>
<dbReference type="AlphaFoldDB" id="A0A381WD82"/>
<dbReference type="EMBL" id="UINC01011384">
    <property type="protein sequence ID" value="SVA50271.1"/>
    <property type="molecule type" value="Genomic_DNA"/>
</dbReference>
<dbReference type="NCBIfam" id="NF006681">
    <property type="entry name" value="PRK09229.1-2"/>
    <property type="match status" value="1"/>
</dbReference>
<keyword evidence="4" id="KW-0862">Zinc</keyword>
<accession>A0A381WD82</accession>
<dbReference type="InterPro" id="IPR011059">
    <property type="entry name" value="Metal-dep_hydrolase_composite"/>
</dbReference>
<dbReference type="InterPro" id="IPR010252">
    <property type="entry name" value="HutF"/>
</dbReference>
<evidence type="ECO:0000256" key="2">
    <source>
        <dbReference type="ARBA" id="ARBA00022723"/>
    </source>
</evidence>
<dbReference type="InterPro" id="IPR032466">
    <property type="entry name" value="Metal_Hydrolase"/>
</dbReference>
<dbReference type="Gene3D" id="3.20.20.140">
    <property type="entry name" value="Metal-dependent hydrolases"/>
    <property type="match status" value="1"/>
</dbReference>
<feature type="non-terminal residue" evidence="6">
    <location>
        <position position="1"/>
    </location>
</feature>
<dbReference type="Pfam" id="PF01979">
    <property type="entry name" value="Amidohydro_1"/>
    <property type="match status" value="1"/>
</dbReference>
<evidence type="ECO:0000256" key="4">
    <source>
        <dbReference type="ARBA" id="ARBA00022833"/>
    </source>
</evidence>
<dbReference type="Gene3D" id="2.30.40.10">
    <property type="entry name" value="Urease, subunit C, domain 1"/>
    <property type="match status" value="1"/>
</dbReference>
<evidence type="ECO:0000313" key="6">
    <source>
        <dbReference type="EMBL" id="SVA50271.1"/>
    </source>
</evidence>
<dbReference type="PANTHER" id="PTHR11271">
    <property type="entry name" value="GUANINE DEAMINASE"/>
    <property type="match status" value="1"/>
</dbReference>
<keyword evidence="2" id="KW-0479">Metal-binding</keyword>
<keyword evidence="3" id="KW-0378">Hydrolase</keyword>
<evidence type="ECO:0000259" key="5">
    <source>
        <dbReference type="Pfam" id="PF01979"/>
    </source>
</evidence>
<dbReference type="NCBIfam" id="TIGR02022">
    <property type="entry name" value="hutF"/>
    <property type="match status" value="1"/>
</dbReference>
<organism evidence="6">
    <name type="scientific">marine metagenome</name>
    <dbReference type="NCBI Taxonomy" id="408172"/>
    <lineage>
        <taxon>unclassified sequences</taxon>
        <taxon>metagenomes</taxon>
        <taxon>ecological metagenomes</taxon>
    </lineage>
</organism>
<dbReference type="GO" id="GO:0046872">
    <property type="term" value="F:metal ion binding"/>
    <property type="evidence" value="ECO:0007669"/>
    <property type="project" value="UniProtKB-KW"/>
</dbReference>
<feature type="domain" description="Amidohydrolase-related" evidence="5">
    <location>
        <begin position="54"/>
        <end position="438"/>
    </location>
</feature>
<gene>
    <name evidence="6" type="ORF">METZ01_LOCUS103125</name>
</gene>
<dbReference type="NCBIfam" id="NF006684">
    <property type="entry name" value="PRK09229.1-5"/>
    <property type="match status" value="1"/>
</dbReference>
<dbReference type="GO" id="GO:0019239">
    <property type="term" value="F:deaminase activity"/>
    <property type="evidence" value="ECO:0007669"/>
    <property type="project" value="TreeGrafter"/>
</dbReference>
<comment type="cofactor">
    <cofactor evidence="1">
        <name>Zn(2+)</name>
        <dbReference type="ChEBI" id="CHEBI:29105"/>
    </cofactor>
</comment>
<name>A0A381WD82_9ZZZZ</name>
<evidence type="ECO:0000256" key="1">
    <source>
        <dbReference type="ARBA" id="ARBA00001947"/>
    </source>
</evidence>
<dbReference type="InterPro" id="IPR051607">
    <property type="entry name" value="Metallo-dep_hydrolases"/>
</dbReference>
<dbReference type="InterPro" id="IPR006680">
    <property type="entry name" value="Amidohydro-rel"/>
</dbReference>
<evidence type="ECO:0000256" key="3">
    <source>
        <dbReference type="ARBA" id="ARBA00022801"/>
    </source>
</evidence>
<dbReference type="SUPFAM" id="SSF51556">
    <property type="entry name" value="Metallo-dependent hydrolases"/>
    <property type="match status" value="1"/>
</dbReference>
<reference evidence="6" key="1">
    <citation type="submission" date="2018-05" db="EMBL/GenBank/DDBJ databases">
        <authorList>
            <person name="Lanie J.A."/>
            <person name="Ng W.-L."/>
            <person name="Kazmierczak K.M."/>
            <person name="Andrzejewski T.M."/>
            <person name="Davidsen T.M."/>
            <person name="Wayne K.J."/>
            <person name="Tettelin H."/>
            <person name="Glass J.I."/>
            <person name="Rusch D."/>
            <person name="Podicherti R."/>
            <person name="Tsui H.-C.T."/>
            <person name="Winkler M.E."/>
        </authorList>
    </citation>
    <scope>NUCLEOTIDE SEQUENCE</scope>
</reference>
<sequence length="465" mass="50202">VKPAAQRLSRIRCARALTPEGWCEHCVIQLDASGRITAVVKDDSLSVDLSLTGTVIPGLPNLHSHAHQRAIAGLTEHKLAGYDDFWGWRELMYRANARLGPDELQAVARYLYSQMLQSGYTAVAEFHYLHHDPAGNRYADPAELSARLLEAASEAGIAITLLPVLYCRGGFHGQAVQGVQQRFFCLPEHYLELVQACALHCADDPDRALGFAAHSLRAVAPEVLTKTLRDAGDLASGVPVHIHVAEQRKEVAECQALNGRTPIAWLHEACPVDKNWCLVHATHADPSELRAIVKSDATVGLCPTTEANLGDGIFPTEQFMIDGGRFGIGSDSQICTAPSEELKLLEYTQRLTLQRRTVLVKDDEGSVGRSLVEFALAGGSRAMGEATSGLVAGARADFLELDDSQADLAALSPDQVLDSWIFAGQGIAVHNVIVGGRHVVVDGVHSLLEAAARPFRQVVATLNET</sequence>
<dbReference type="GO" id="GO:0005829">
    <property type="term" value="C:cytosol"/>
    <property type="evidence" value="ECO:0007669"/>
    <property type="project" value="TreeGrafter"/>
</dbReference>
<dbReference type="PANTHER" id="PTHR11271:SF48">
    <property type="entry name" value="AMIDOHYDROLASE-RELATED DOMAIN-CONTAINING PROTEIN"/>
    <property type="match status" value="1"/>
</dbReference>